<proteinExistence type="predicted"/>
<organism evidence="2 3">
    <name type="scientific">Trifolium medium</name>
    <dbReference type="NCBI Taxonomy" id="97028"/>
    <lineage>
        <taxon>Eukaryota</taxon>
        <taxon>Viridiplantae</taxon>
        <taxon>Streptophyta</taxon>
        <taxon>Embryophyta</taxon>
        <taxon>Tracheophyta</taxon>
        <taxon>Spermatophyta</taxon>
        <taxon>Magnoliopsida</taxon>
        <taxon>eudicotyledons</taxon>
        <taxon>Gunneridae</taxon>
        <taxon>Pentapetalae</taxon>
        <taxon>rosids</taxon>
        <taxon>fabids</taxon>
        <taxon>Fabales</taxon>
        <taxon>Fabaceae</taxon>
        <taxon>Papilionoideae</taxon>
        <taxon>50 kb inversion clade</taxon>
        <taxon>NPAAA clade</taxon>
        <taxon>Hologalegina</taxon>
        <taxon>IRL clade</taxon>
        <taxon>Trifolieae</taxon>
        <taxon>Trifolium</taxon>
    </lineage>
</organism>
<feature type="non-terminal residue" evidence="2">
    <location>
        <position position="1"/>
    </location>
</feature>
<feature type="region of interest" description="Disordered" evidence="1">
    <location>
        <begin position="1"/>
        <end position="34"/>
    </location>
</feature>
<protein>
    <submittedName>
        <fullName evidence="2">Uncharacterized protein</fullName>
    </submittedName>
</protein>
<keyword evidence="3" id="KW-1185">Reference proteome</keyword>
<comment type="caution">
    <text evidence="2">The sequence shown here is derived from an EMBL/GenBank/DDBJ whole genome shotgun (WGS) entry which is preliminary data.</text>
</comment>
<reference evidence="2 3" key="1">
    <citation type="journal article" date="2018" name="Front. Plant Sci.">
        <title>Red Clover (Trifolium pratense) and Zigzag Clover (T. medium) - A Picture of Genomic Similarities and Differences.</title>
        <authorList>
            <person name="Dluhosova J."/>
            <person name="Istvanek J."/>
            <person name="Nedelnik J."/>
            <person name="Repkova J."/>
        </authorList>
    </citation>
    <scope>NUCLEOTIDE SEQUENCE [LARGE SCALE GENOMIC DNA]</scope>
    <source>
        <strain evidence="3">cv. 10/8</strain>
        <tissue evidence="2">Leaf</tissue>
    </source>
</reference>
<dbReference type="AlphaFoldDB" id="A0A392UWH2"/>
<accession>A0A392UWH2</accession>
<name>A0A392UWH2_9FABA</name>
<sequence length="34" mass="3658">DKIGSDVVGQLQKPMCQRRAQEGSRQEGIIGGTD</sequence>
<dbReference type="EMBL" id="LXQA010994686">
    <property type="protein sequence ID" value="MCI80384.1"/>
    <property type="molecule type" value="Genomic_DNA"/>
</dbReference>
<evidence type="ECO:0000313" key="3">
    <source>
        <dbReference type="Proteomes" id="UP000265520"/>
    </source>
</evidence>
<evidence type="ECO:0000256" key="1">
    <source>
        <dbReference type="SAM" id="MobiDB-lite"/>
    </source>
</evidence>
<dbReference type="Proteomes" id="UP000265520">
    <property type="component" value="Unassembled WGS sequence"/>
</dbReference>
<evidence type="ECO:0000313" key="2">
    <source>
        <dbReference type="EMBL" id="MCI80384.1"/>
    </source>
</evidence>